<feature type="compositionally biased region" description="Pro residues" evidence="4">
    <location>
        <begin position="28"/>
        <end position="43"/>
    </location>
</feature>
<dbReference type="Ensembl" id="ENSVKKT00000006594.1">
    <property type="protein sequence ID" value="ENSVKKP00000006424.1"/>
    <property type="gene ID" value="ENSVKKG00000004654.1"/>
</dbReference>
<comment type="similarity">
    <text evidence="1">Belongs to the glycosyltransferase 25 family.</text>
</comment>
<sequence>WPSWPFPTSLSRLLLPLLLLVLRGCTPTSPPEDAPEPPGPDPLPESALQKPTVFLAVLARNAARSLPHFLGCMERLHYPKKRTAVWVATDHNVDNTTAILKEWLKNVQKLYHYVEWRPMDNPP</sequence>
<protein>
    <submittedName>
        <fullName evidence="6">Uncharacterized protein</fullName>
    </submittedName>
</protein>
<evidence type="ECO:0000256" key="2">
    <source>
        <dbReference type="ARBA" id="ARBA00022676"/>
    </source>
</evidence>
<dbReference type="PANTHER" id="PTHR10730:SF53">
    <property type="entry name" value="GLYCOSYLTRANSFERASE 25 FAMILY MEMBER"/>
    <property type="match status" value="1"/>
</dbReference>
<feature type="region of interest" description="Disordered" evidence="4">
    <location>
        <begin position="28"/>
        <end position="47"/>
    </location>
</feature>
<evidence type="ECO:0000256" key="3">
    <source>
        <dbReference type="ARBA" id="ARBA00022679"/>
    </source>
</evidence>
<evidence type="ECO:0000256" key="1">
    <source>
        <dbReference type="ARBA" id="ARBA00006721"/>
    </source>
</evidence>
<dbReference type="PANTHER" id="PTHR10730">
    <property type="entry name" value="PROCOLLAGEN-LYSINE,2-OXOGLUTARATE 5-DIOXYGENASE/GLYCOSYLTRANSFERASE 25 FAMILY MEMBER"/>
    <property type="match status" value="1"/>
</dbReference>
<dbReference type="Proteomes" id="UP000694545">
    <property type="component" value="Unplaced"/>
</dbReference>
<feature type="chain" id="PRO_5034014284" evidence="5">
    <location>
        <begin position="28"/>
        <end position="123"/>
    </location>
</feature>
<proteinExistence type="inferred from homology"/>
<keyword evidence="7" id="KW-1185">Reference proteome</keyword>
<evidence type="ECO:0000313" key="7">
    <source>
        <dbReference type="Proteomes" id="UP000694545"/>
    </source>
</evidence>
<reference evidence="6" key="1">
    <citation type="submission" date="2025-08" db="UniProtKB">
        <authorList>
            <consortium name="Ensembl"/>
        </authorList>
    </citation>
    <scope>IDENTIFICATION</scope>
</reference>
<dbReference type="AlphaFoldDB" id="A0A8D2J305"/>
<feature type="signal peptide" evidence="5">
    <location>
        <begin position="1"/>
        <end position="27"/>
    </location>
</feature>
<evidence type="ECO:0000313" key="6">
    <source>
        <dbReference type="Ensembl" id="ENSVKKP00000006424.1"/>
    </source>
</evidence>
<name>A0A8D2J305_VARKO</name>
<dbReference type="InterPro" id="IPR050757">
    <property type="entry name" value="Collagen_mod_GT25"/>
</dbReference>
<reference evidence="6" key="2">
    <citation type="submission" date="2025-09" db="UniProtKB">
        <authorList>
            <consortium name="Ensembl"/>
        </authorList>
    </citation>
    <scope>IDENTIFICATION</scope>
</reference>
<evidence type="ECO:0000256" key="4">
    <source>
        <dbReference type="SAM" id="MobiDB-lite"/>
    </source>
</evidence>
<keyword evidence="2" id="KW-0328">Glycosyltransferase</keyword>
<dbReference type="OMA" id="FTEERWV"/>
<keyword evidence="5" id="KW-0732">Signal</keyword>
<organism evidence="6 7">
    <name type="scientific">Varanus komodoensis</name>
    <name type="common">Komodo dragon</name>
    <dbReference type="NCBI Taxonomy" id="61221"/>
    <lineage>
        <taxon>Eukaryota</taxon>
        <taxon>Metazoa</taxon>
        <taxon>Chordata</taxon>
        <taxon>Craniata</taxon>
        <taxon>Vertebrata</taxon>
        <taxon>Euteleostomi</taxon>
        <taxon>Lepidosauria</taxon>
        <taxon>Squamata</taxon>
        <taxon>Bifurcata</taxon>
        <taxon>Unidentata</taxon>
        <taxon>Episquamata</taxon>
        <taxon>Toxicofera</taxon>
        <taxon>Anguimorpha</taxon>
        <taxon>Paleoanguimorpha</taxon>
        <taxon>Varanoidea</taxon>
        <taxon>Varanidae</taxon>
        <taxon>Varanus</taxon>
    </lineage>
</organism>
<evidence type="ECO:0000256" key="5">
    <source>
        <dbReference type="SAM" id="SignalP"/>
    </source>
</evidence>
<dbReference type="GO" id="GO:0050211">
    <property type="term" value="F:procollagen galactosyltransferase activity"/>
    <property type="evidence" value="ECO:0007669"/>
    <property type="project" value="TreeGrafter"/>
</dbReference>
<keyword evidence="3" id="KW-0808">Transferase</keyword>
<accession>A0A8D2J305</accession>